<feature type="non-terminal residue" evidence="2">
    <location>
        <position position="152"/>
    </location>
</feature>
<feature type="compositionally biased region" description="Polar residues" evidence="1">
    <location>
        <begin position="70"/>
        <end position="80"/>
    </location>
</feature>
<protein>
    <submittedName>
        <fullName evidence="2">Uncharacterized protein</fullName>
    </submittedName>
</protein>
<proteinExistence type="predicted"/>
<dbReference type="EMBL" id="GECZ01011133">
    <property type="protein sequence ID" value="JAS58636.1"/>
    <property type="molecule type" value="Transcribed_RNA"/>
</dbReference>
<evidence type="ECO:0000256" key="1">
    <source>
        <dbReference type="SAM" id="MobiDB-lite"/>
    </source>
</evidence>
<feature type="compositionally biased region" description="Polar residues" evidence="1">
    <location>
        <begin position="89"/>
        <end position="100"/>
    </location>
</feature>
<reference evidence="2" key="1">
    <citation type="submission" date="2015-11" db="EMBL/GenBank/DDBJ databases">
        <title>De novo transcriptome assembly of four potential Pierce s Disease insect vectors from Arizona vineyards.</title>
        <authorList>
            <person name="Tassone E.E."/>
        </authorList>
    </citation>
    <scope>NUCLEOTIDE SEQUENCE</scope>
</reference>
<sequence>DEVQAHSVTVLQTVLESGGPPIPEERPTTSVDTGSGTLVKQIQGNSVTTGPSVAGSAAFSSIGSDLRPLEQNTGATTVQGPVQKEPTEPRTTSSELQHSNDQVHEISDVTNETVVHRQVEEEMPPVVAAGEMPPPPPRRPRRQNVPRFVYTD</sequence>
<feature type="region of interest" description="Disordered" evidence="1">
    <location>
        <begin position="64"/>
        <end position="152"/>
    </location>
</feature>
<evidence type="ECO:0000313" key="2">
    <source>
        <dbReference type="EMBL" id="JAS58636.1"/>
    </source>
</evidence>
<gene>
    <name evidence="2" type="ORF">g.10862</name>
</gene>
<organism evidence="2">
    <name type="scientific">Cuerna arida</name>
    <dbReference type="NCBI Taxonomy" id="1464854"/>
    <lineage>
        <taxon>Eukaryota</taxon>
        <taxon>Metazoa</taxon>
        <taxon>Ecdysozoa</taxon>
        <taxon>Arthropoda</taxon>
        <taxon>Hexapoda</taxon>
        <taxon>Insecta</taxon>
        <taxon>Pterygota</taxon>
        <taxon>Neoptera</taxon>
        <taxon>Paraneoptera</taxon>
        <taxon>Hemiptera</taxon>
        <taxon>Auchenorrhyncha</taxon>
        <taxon>Membracoidea</taxon>
        <taxon>Cicadellidae</taxon>
        <taxon>Cicadellinae</taxon>
        <taxon>Proconiini</taxon>
        <taxon>Cuerna</taxon>
    </lineage>
</organism>
<accession>A0A1B6G859</accession>
<dbReference type="AlphaFoldDB" id="A0A1B6G859"/>
<name>A0A1B6G859_9HEMI</name>
<feature type="region of interest" description="Disordered" evidence="1">
    <location>
        <begin position="14"/>
        <end position="36"/>
    </location>
</feature>
<feature type="non-terminal residue" evidence="2">
    <location>
        <position position="1"/>
    </location>
</feature>